<protein>
    <recommendedName>
        <fullName evidence="4">Alkaline ceramidase</fullName>
    </recommendedName>
</protein>
<evidence type="ECO:0000313" key="3">
    <source>
        <dbReference type="Proteomes" id="UP001597145"/>
    </source>
</evidence>
<name>A0ABW4FLC7_9PSEU</name>
<sequence>MTVLAGVASRDITPPAGAAMSGFAARETPATGVHDSLLVHALVVGDTALVTVDVVGLHEDDCAEIRARCGLPPDHVVVHATHTHGGPVSMRGRLGDPLDEAWLATVVRACAESVAEASARREPVSATAGYGGRPAVARNRRRPGGPVDDEVPVVLLRRSDGSLLAGVVSYACHPVVLGADNTLFTADYPGVVRRVMAERLGGGPVLFVTGCAGDANTGHTAAASISTAASADRTFEACERVGKRIAAAGLALTPRDRATRPGARPAVAAVASEVRLELDVPDRTALLADLERWEQDAAEADSAHRALRHCWIGWGRGLLDHPHPRSAAGHLARVTVLRWDEAMLVALPGEPFAAAAHEIREHAARKQPDATVLVAGYSNGCPGYLPTSEEYPHGGYEVCDAHRYYGMPGPFSAGSSEALVKHARQLLDRVL</sequence>
<gene>
    <name evidence="2" type="ORF">ACFSCY_18435</name>
</gene>
<dbReference type="Proteomes" id="UP001597145">
    <property type="component" value="Unassembled WGS sequence"/>
</dbReference>
<dbReference type="RefSeq" id="WP_343979019.1">
    <property type="nucleotide sequence ID" value="NZ_BAAAJG010000010.1"/>
</dbReference>
<comment type="caution">
    <text evidence="2">The sequence shown here is derived from an EMBL/GenBank/DDBJ whole genome shotgun (WGS) entry which is preliminary data.</text>
</comment>
<accession>A0ABW4FLC7</accession>
<organism evidence="2 3">
    <name type="scientific">Pseudonocardia aurantiaca</name>
    <dbReference type="NCBI Taxonomy" id="75290"/>
    <lineage>
        <taxon>Bacteria</taxon>
        <taxon>Bacillati</taxon>
        <taxon>Actinomycetota</taxon>
        <taxon>Actinomycetes</taxon>
        <taxon>Pseudonocardiales</taxon>
        <taxon>Pseudonocardiaceae</taxon>
        <taxon>Pseudonocardia</taxon>
    </lineage>
</organism>
<evidence type="ECO:0008006" key="4">
    <source>
        <dbReference type="Google" id="ProtNLM"/>
    </source>
</evidence>
<evidence type="ECO:0000313" key="2">
    <source>
        <dbReference type="EMBL" id="MFD1531420.1"/>
    </source>
</evidence>
<reference evidence="3" key="1">
    <citation type="journal article" date="2019" name="Int. J. Syst. Evol. Microbiol.">
        <title>The Global Catalogue of Microorganisms (GCM) 10K type strain sequencing project: providing services to taxonomists for standard genome sequencing and annotation.</title>
        <authorList>
            <consortium name="The Broad Institute Genomics Platform"/>
            <consortium name="The Broad Institute Genome Sequencing Center for Infectious Disease"/>
            <person name="Wu L."/>
            <person name="Ma J."/>
        </authorList>
    </citation>
    <scope>NUCLEOTIDE SEQUENCE [LARGE SCALE GENOMIC DNA]</scope>
    <source>
        <strain evidence="3">JCM 12165</strain>
    </source>
</reference>
<dbReference type="EMBL" id="JBHUCP010000012">
    <property type="protein sequence ID" value="MFD1531420.1"/>
    <property type="molecule type" value="Genomic_DNA"/>
</dbReference>
<proteinExistence type="predicted"/>
<keyword evidence="3" id="KW-1185">Reference proteome</keyword>
<evidence type="ECO:0000256" key="1">
    <source>
        <dbReference type="SAM" id="MobiDB-lite"/>
    </source>
</evidence>
<feature type="region of interest" description="Disordered" evidence="1">
    <location>
        <begin position="125"/>
        <end position="144"/>
    </location>
</feature>